<reference evidence="2 3" key="1">
    <citation type="submission" date="2024-02" db="EMBL/GenBank/DDBJ databases">
        <authorList>
            <person name="Chen Y."/>
            <person name="Shah S."/>
            <person name="Dougan E. K."/>
            <person name="Thang M."/>
            <person name="Chan C."/>
        </authorList>
    </citation>
    <scope>NUCLEOTIDE SEQUENCE [LARGE SCALE GENOMIC DNA]</scope>
</reference>
<accession>A0ABP0Q024</accession>
<feature type="non-terminal residue" evidence="2">
    <location>
        <position position="1"/>
    </location>
</feature>
<gene>
    <name evidence="2" type="ORF">SCF082_LOCUS38671</name>
</gene>
<name>A0ABP0Q024_9DINO</name>
<feature type="non-terminal residue" evidence="2">
    <location>
        <position position="55"/>
    </location>
</feature>
<feature type="region of interest" description="Disordered" evidence="1">
    <location>
        <begin position="1"/>
        <end position="27"/>
    </location>
</feature>
<organism evidence="2 3">
    <name type="scientific">Durusdinium trenchii</name>
    <dbReference type="NCBI Taxonomy" id="1381693"/>
    <lineage>
        <taxon>Eukaryota</taxon>
        <taxon>Sar</taxon>
        <taxon>Alveolata</taxon>
        <taxon>Dinophyceae</taxon>
        <taxon>Suessiales</taxon>
        <taxon>Symbiodiniaceae</taxon>
        <taxon>Durusdinium</taxon>
    </lineage>
</organism>
<dbReference type="Proteomes" id="UP001642464">
    <property type="component" value="Unassembled WGS sequence"/>
</dbReference>
<evidence type="ECO:0000313" key="3">
    <source>
        <dbReference type="Proteomes" id="UP001642464"/>
    </source>
</evidence>
<evidence type="ECO:0000313" key="2">
    <source>
        <dbReference type="EMBL" id="CAK9081183.1"/>
    </source>
</evidence>
<dbReference type="EMBL" id="CAXAMM010038810">
    <property type="protein sequence ID" value="CAK9081183.1"/>
    <property type="molecule type" value="Genomic_DNA"/>
</dbReference>
<keyword evidence="3" id="KW-1185">Reference proteome</keyword>
<protein>
    <submittedName>
        <fullName evidence="2">Uncharacterized protein</fullName>
    </submittedName>
</protein>
<proteinExistence type="predicted"/>
<evidence type="ECO:0000256" key="1">
    <source>
        <dbReference type="SAM" id="MobiDB-lite"/>
    </source>
</evidence>
<comment type="caution">
    <text evidence="2">The sequence shown here is derived from an EMBL/GenBank/DDBJ whole genome shotgun (WGS) entry which is preliminary data.</text>
</comment>
<sequence length="55" mass="5956">DPELVERRQVQTADGNNSSKYVEKVPSSGGARIVVRNHSYKQLAGKVLGDADALM</sequence>
<feature type="compositionally biased region" description="Polar residues" evidence="1">
    <location>
        <begin position="10"/>
        <end position="20"/>
    </location>
</feature>